<comment type="caution">
    <text evidence="8">The sequence shown here is derived from an EMBL/GenBank/DDBJ whole genome shotgun (WGS) entry which is preliminary data.</text>
</comment>
<keyword evidence="4" id="KW-0805">Transcription regulation</keyword>
<dbReference type="Proteomes" id="UP001347796">
    <property type="component" value="Unassembled WGS sequence"/>
</dbReference>
<keyword evidence="6" id="KW-0539">Nucleus</keyword>
<reference evidence="8 9" key="1">
    <citation type="submission" date="2024-01" db="EMBL/GenBank/DDBJ databases">
        <title>The genome of the rayed Mediterranean limpet Patella caerulea (Linnaeus, 1758).</title>
        <authorList>
            <person name="Anh-Thu Weber A."/>
            <person name="Halstead-Nussloch G."/>
        </authorList>
    </citation>
    <scope>NUCLEOTIDE SEQUENCE [LARGE SCALE GENOMIC DNA]</scope>
    <source>
        <strain evidence="8">AATW-2023a</strain>
        <tissue evidence="8">Whole specimen</tissue>
    </source>
</reference>
<evidence type="ECO:0000256" key="6">
    <source>
        <dbReference type="ARBA" id="ARBA00023242"/>
    </source>
</evidence>
<evidence type="ECO:0000313" key="9">
    <source>
        <dbReference type="Proteomes" id="UP001347796"/>
    </source>
</evidence>
<accession>A0AAN8G6U6</accession>
<dbReference type="GO" id="GO:0005669">
    <property type="term" value="C:transcription factor TFIID complex"/>
    <property type="evidence" value="ECO:0007669"/>
    <property type="project" value="InterPro"/>
</dbReference>
<name>A0AAN8G6U6_PATCE</name>
<dbReference type="PANTHER" id="PTHR12264">
    <property type="entry name" value="TRANSCRIPTION INITIATION FACTOR TFIID SUBUNIT 12"/>
    <property type="match status" value="1"/>
</dbReference>
<protein>
    <recommendedName>
        <fullName evidence="3">Transcription initiation factor TFIID subunit 12</fullName>
    </recommendedName>
</protein>
<evidence type="ECO:0000256" key="4">
    <source>
        <dbReference type="ARBA" id="ARBA00023015"/>
    </source>
</evidence>
<keyword evidence="9" id="KW-1185">Reference proteome</keyword>
<dbReference type="EMBL" id="JAZGQO010000015">
    <property type="protein sequence ID" value="KAK6168916.1"/>
    <property type="molecule type" value="Genomic_DNA"/>
</dbReference>
<evidence type="ECO:0000256" key="5">
    <source>
        <dbReference type="ARBA" id="ARBA00023163"/>
    </source>
</evidence>
<dbReference type="GO" id="GO:0017025">
    <property type="term" value="F:TBP-class protein binding"/>
    <property type="evidence" value="ECO:0007669"/>
    <property type="project" value="TreeGrafter"/>
</dbReference>
<dbReference type="FunFam" id="1.10.20.10:FF:000011">
    <property type="entry name" value="Transcription initiation factor TFIID subunit 12"/>
    <property type="match status" value="1"/>
</dbReference>
<dbReference type="InterPro" id="IPR037794">
    <property type="entry name" value="TAF12"/>
</dbReference>
<proteinExistence type="inferred from homology"/>
<dbReference type="InterPro" id="IPR003228">
    <property type="entry name" value="TFIID_TAF12_dom"/>
</dbReference>
<dbReference type="PANTHER" id="PTHR12264:SF21">
    <property type="entry name" value="TRANSCRIPTION INITIATION FACTOR TFIID SUBUNIT 12"/>
    <property type="match status" value="1"/>
</dbReference>
<dbReference type="InterPro" id="IPR009072">
    <property type="entry name" value="Histone-fold"/>
</dbReference>
<evidence type="ECO:0000256" key="1">
    <source>
        <dbReference type="ARBA" id="ARBA00004123"/>
    </source>
</evidence>
<dbReference type="AlphaFoldDB" id="A0AAN8G6U6"/>
<evidence type="ECO:0000313" key="8">
    <source>
        <dbReference type="EMBL" id="KAK6168916.1"/>
    </source>
</evidence>
<comment type="similarity">
    <text evidence="2">Belongs to the TAF12 family.</text>
</comment>
<dbReference type="GO" id="GO:0000124">
    <property type="term" value="C:SAGA complex"/>
    <property type="evidence" value="ECO:0007669"/>
    <property type="project" value="InterPro"/>
</dbReference>
<evidence type="ECO:0000256" key="2">
    <source>
        <dbReference type="ARBA" id="ARBA00007530"/>
    </source>
</evidence>
<sequence>MTSTPDTHLTSTTITTAVPALSSPSKVATPINYADTIKQLEQQISFLGSGPYTQQQKEEFDKLNILLERSRQEQLKITNPLKATMDSNCVSPGITAIAGLSQSSPMAMTNSPTPIAMSPVIRPAAPYVPAPAIGSTSASSSEGRVLDKRRLQELVKEVDPLEQLDDDVEEVLLQVADDFIENVVSAACQIAKHRKSNTLEVKDVQLYLERTWNMWLPGFGSDDVRPFKKACVTEAHKQRMALIRKTLKKY</sequence>
<organism evidence="8 9">
    <name type="scientific">Patella caerulea</name>
    <name type="common">Rayed Mediterranean limpet</name>
    <dbReference type="NCBI Taxonomy" id="87958"/>
    <lineage>
        <taxon>Eukaryota</taxon>
        <taxon>Metazoa</taxon>
        <taxon>Spiralia</taxon>
        <taxon>Lophotrochozoa</taxon>
        <taxon>Mollusca</taxon>
        <taxon>Gastropoda</taxon>
        <taxon>Patellogastropoda</taxon>
        <taxon>Patelloidea</taxon>
        <taxon>Patellidae</taxon>
        <taxon>Patella</taxon>
    </lineage>
</organism>
<dbReference type="GO" id="GO:0003677">
    <property type="term" value="F:DNA binding"/>
    <property type="evidence" value="ECO:0007669"/>
    <property type="project" value="TreeGrafter"/>
</dbReference>
<feature type="domain" description="Transcription initiation factor TFIID subunit 12" evidence="7">
    <location>
        <begin position="148"/>
        <end position="214"/>
    </location>
</feature>
<dbReference type="GO" id="GO:0051123">
    <property type="term" value="P:RNA polymerase II preinitiation complex assembly"/>
    <property type="evidence" value="ECO:0007669"/>
    <property type="project" value="TreeGrafter"/>
</dbReference>
<evidence type="ECO:0000259" key="7">
    <source>
        <dbReference type="Pfam" id="PF03847"/>
    </source>
</evidence>
<comment type="subcellular location">
    <subcellularLocation>
        <location evidence="1">Nucleus</location>
    </subcellularLocation>
</comment>
<evidence type="ECO:0000256" key="3">
    <source>
        <dbReference type="ARBA" id="ARBA00017484"/>
    </source>
</evidence>
<keyword evidence="5" id="KW-0804">Transcription</keyword>
<dbReference type="SUPFAM" id="SSF47113">
    <property type="entry name" value="Histone-fold"/>
    <property type="match status" value="1"/>
</dbReference>
<dbReference type="Gene3D" id="1.10.20.10">
    <property type="entry name" value="Histone, subunit A"/>
    <property type="match status" value="1"/>
</dbReference>
<gene>
    <name evidence="8" type="ORF">SNE40_020072</name>
</gene>
<dbReference type="CDD" id="cd07981">
    <property type="entry name" value="HFD_TAF12"/>
    <property type="match status" value="1"/>
</dbReference>
<dbReference type="GO" id="GO:0046982">
    <property type="term" value="F:protein heterodimerization activity"/>
    <property type="evidence" value="ECO:0007669"/>
    <property type="project" value="InterPro"/>
</dbReference>
<dbReference type="Pfam" id="PF03847">
    <property type="entry name" value="TFIID_20kDa"/>
    <property type="match status" value="1"/>
</dbReference>